<dbReference type="AlphaFoldDB" id="A0A2P5F627"/>
<name>A0A2P5F627_TREOI</name>
<protein>
    <submittedName>
        <fullName evidence="1">Uncharacterized protein</fullName>
    </submittedName>
</protein>
<proteinExistence type="predicted"/>
<evidence type="ECO:0000313" key="2">
    <source>
        <dbReference type="Proteomes" id="UP000237000"/>
    </source>
</evidence>
<comment type="caution">
    <text evidence="1">The sequence shown here is derived from an EMBL/GenBank/DDBJ whole genome shotgun (WGS) entry which is preliminary data.</text>
</comment>
<dbReference type="EMBL" id="JXTC01000060">
    <property type="protein sequence ID" value="PON93246.1"/>
    <property type="molecule type" value="Genomic_DNA"/>
</dbReference>
<dbReference type="OrthoDB" id="1660139at2759"/>
<keyword evidence="2" id="KW-1185">Reference proteome</keyword>
<accession>A0A2P5F627</accession>
<organism evidence="1 2">
    <name type="scientific">Trema orientale</name>
    <name type="common">Charcoal tree</name>
    <name type="synonym">Celtis orientalis</name>
    <dbReference type="NCBI Taxonomy" id="63057"/>
    <lineage>
        <taxon>Eukaryota</taxon>
        <taxon>Viridiplantae</taxon>
        <taxon>Streptophyta</taxon>
        <taxon>Embryophyta</taxon>
        <taxon>Tracheophyta</taxon>
        <taxon>Spermatophyta</taxon>
        <taxon>Magnoliopsida</taxon>
        <taxon>eudicotyledons</taxon>
        <taxon>Gunneridae</taxon>
        <taxon>Pentapetalae</taxon>
        <taxon>rosids</taxon>
        <taxon>fabids</taxon>
        <taxon>Rosales</taxon>
        <taxon>Cannabaceae</taxon>
        <taxon>Trema</taxon>
    </lineage>
</organism>
<reference evidence="2" key="1">
    <citation type="submission" date="2016-06" db="EMBL/GenBank/DDBJ databases">
        <title>Parallel loss of symbiosis genes in relatives of nitrogen-fixing non-legume Parasponia.</title>
        <authorList>
            <person name="Van Velzen R."/>
            <person name="Holmer R."/>
            <person name="Bu F."/>
            <person name="Rutten L."/>
            <person name="Van Zeijl A."/>
            <person name="Liu W."/>
            <person name="Santuari L."/>
            <person name="Cao Q."/>
            <person name="Sharma T."/>
            <person name="Shen D."/>
            <person name="Roswanjaya Y."/>
            <person name="Wardhani T."/>
            <person name="Kalhor M.S."/>
            <person name="Jansen J."/>
            <person name="Van den Hoogen J."/>
            <person name="Gungor B."/>
            <person name="Hartog M."/>
            <person name="Hontelez J."/>
            <person name="Verver J."/>
            <person name="Yang W.-C."/>
            <person name="Schijlen E."/>
            <person name="Repin R."/>
            <person name="Schilthuizen M."/>
            <person name="Schranz E."/>
            <person name="Heidstra R."/>
            <person name="Miyata K."/>
            <person name="Fedorova E."/>
            <person name="Kohlen W."/>
            <person name="Bisseling T."/>
            <person name="Smit S."/>
            <person name="Geurts R."/>
        </authorList>
    </citation>
    <scope>NUCLEOTIDE SEQUENCE [LARGE SCALE GENOMIC DNA]</scope>
    <source>
        <strain evidence="2">cv. RG33-2</strain>
    </source>
</reference>
<gene>
    <name evidence="1" type="ORF">TorRG33x02_111520</name>
</gene>
<dbReference type="Proteomes" id="UP000237000">
    <property type="component" value="Unassembled WGS sequence"/>
</dbReference>
<sequence>MAHFVVREERFRVIRKEQHEYYMAPREELYPLEMIMFEQIGKRSNHHQQDFADDYYVFQKPYYHQQSQVNHRGPYLHATIVRQQPYVAYKEPHVETRIVTREPQMQGNVTQYHQGDQNYPQANMVSNQVAPQVMKKQGGAIDCNEAAKLYGGLLSIEYGRNNKFQLRA</sequence>
<evidence type="ECO:0000313" key="1">
    <source>
        <dbReference type="EMBL" id="PON93246.1"/>
    </source>
</evidence>
<dbReference type="InParanoid" id="A0A2P5F627"/>